<keyword evidence="1" id="KW-1133">Transmembrane helix</keyword>
<dbReference type="Pfam" id="PF03929">
    <property type="entry name" value="PepSY_TM"/>
    <property type="match status" value="1"/>
</dbReference>
<dbReference type="InterPro" id="IPR025711">
    <property type="entry name" value="PepSY"/>
</dbReference>
<evidence type="ECO:0000256" key="1">
    <source>
        <dbReference type="SAM" id="Phobius"/>
    </source>
</evidence>
<feature type="transmembrane region" description="Helical" evidence="1">
    <location>
        <begin position="141"/>
        <end position="163"/>
    </location>
</feature>
<evidence type="ECO:0000313" key="3">
    <source>
        <dbReference type="EMBL" id="TWR24424.1"/>
    </source>
</evidence>
<organism evidence="3 4">
    <name type="scientific">Mucilaginibacter pallidiroseus</name>
    <dbReference type="NCBI Taxonomy" id="2599295"/>
    <lineage>
        <taxon>Bacteria</taxon>
        <taxon>Pseudomonadati</taxon>
        <taxon>Bacteroidota</taxon>
        <taxon>Sphingobacteriia</taxon>
        <taxon>Sphingobacteriales</taxon>
        <taxon>Sphingobacteriaceae</taxon>
        <taxon>Mucilaginibacter</taxon>
    </lineage>
</organism>
<name>A0A563TYJ1_9SPHI</name>
<reference evidence="3 4" key="1">
    <citation type="submission" date="2019-07" db="EMBL/GenBank/DDBJ databases">
        <authorList>
            <person name="Kim J."/>
        </authorList>
    </citation>
    <scope>NUCLEOTIDE SEQUENCE [LARGE SCALE GENOMIC DNA]</scope>
    <source>
        <strain evidence="4">dk17</strain>
    </source>
</reference>
<proteinExistence type="predicted"/>
<gene>
    <name evidence="3" type="ORF">FPZ43_18555</name>
</gene>
<dbReference type="AlphaFoldDB" id="A0A563TYJ1"/>
<protein>
    <submittedName>
        <fullName evidence="3">PepSY domain-containing protein</fullName>
    </submittedName>
</protein>
<evidence type="ECO:0000259" key="2">
    <source>
        <dbReference type="Pfam" id="PF03413"/>
    </source>
</evidence>
<dbReference type="PROSITE" id="PS51257">
    <property type="entry name" value="PROKAR_LIPOPROTEIN"/>
    <property type="match status" value="1"/>
</dbReference>
<dbReference type="Pfam" id="PF03413">
    <property type="entry name" value="PepSY"/>
    <property type="match status" value="1"/>
</dbReference>
<dbReference type="OrthoDB" id="111691at2"/>
<comment type="caution">
    <text evidence="3">The sequence shown here is derived from an EMBL/GenBank/DDBJ whole genome shotgun (WGS) entry which is preliminary data.</text>
</comment>
<dbReference type="Proteomes" id="UP000320042">
    <property type="component" value="Unassembled WGS sequence"/>
</dbReference>
<feature type="transmembrane region" description="Helical" evidence="1">
    <location>
        <begin position="183"/>
        <end position="207"/>
    </location>
</feature>
<keyword evidence="1" id="KW-0472">Membrane</keyword>
<dbReference type="RefSeq" id="WP_146383426.1">
    <property type="nucleotide sequence ID" value="NZ_VOEJ01000011.1"/>
</dbReference>
<accession>A0A563TYJ1</accession>
<evidence type="ECO:0000313" key="4">
    <source>
        <dbReference type="Proteomes" id="UP000320042"/>
    </source>
</evidence>
<keyword evidence="1" id="KW-0812">Transmembrane</keyword>
<dbReference type="PANTHER" id="PTHR34219:SF3">
    <property type="entry name" value="BLL7967 PROTEIN"/>
    <property type="match status" value="1"/>
</dbReference>
<feature type="transmembrane region" description="Helical" evidence="1">
    <location>
        <begin position="341"/>
        <end position="362"/>
    </location>
</feature>
<dbReference type="InterPro" id="IPR005625">
    <property type="entry name" value="PepSY-ass_TM"/>
</dbReference>
<keyword evidence="4" id="KW-1185">Reference proteome</keyword>
<dbReference type="PANTHER" id="PTHR34219">
    <property type="entry name" value="IRON-REGULATED INNER MEMBRANE PROTEIN-RELATED"/>
    <property type="match status" value="1"/>
</dbReference>
<feature type="domain" description="PepSY" evidence="2">
    <location>
        <begin position="60"/>
        <end position="110"/>
    </location>
</feature>
<sequence>MSLFKKVVLFIHRWLGLLSGLVVFIVSISGCVYSFQDQIQDALFSYRKVNRGSGDMLLPSRLITIAKERYPGGKVSLVNYYTPDRTAQVRIDTGKVQHSLFIDPYTGRLIHDDPDFKHNFFNTVKSIHFYCFFPPAIGKTVVGSSTIIFMVIMITGLVLWWPLRKFDRKRSLTIKWKTRWRRVNYDLHSVIGFYVFSISFLLAFSGLSMSYDWLSKSIYWTANGGKEYKKELKKYTSDTTTKVQNIAVIKIIDAGFLYARKRSPKTEMMLISPGALPKSPISYTCYPRVFHFSYSDTYSIDQYTGKVLKELPNTRKSTGLVLLGMNYDIHVGQIAGLSGQIIMFLAGLISASLPVTGLFIYLGKKKSILLRKGRGAHSVRQRRLDKSLN</sequence>
<dbReference type="EMBL" id="VOEJ01000011">
    <property type="protein sequence ID" value="TWR24424.1"/>
    <property type="molecule type" value="Genomic_DNA"/>
</dbReference>